<dbReference type="GO" id="GO:0030246">
    <property type="term" value="F:carbohydrate binding"/>
    <property type="evidence" value="ECO:0007669"/>
    <property type="project" value="UniProtKB-ARBA"/>
</dbReference>
<keyword evidence="3 4" id="KW-0732">Signal</keyword>
<dbReference type="OrthoDB" id="8287616at2"/>
<dbReference type="PANTHER" id="PTHR46847">
    <property type="entry name" value="D-ALLOSE-BINDING PERIPLASMIC PROTEIN-RELATED"/>
    <property type="match status" value="1"/>
</dbReference>
<dbReference type="Proteomes" id="UP000331127">
    <property type="component" value="Unassembled WGS sequence"/>
</dbReference>
<dbReference type="InterPro" id="IPR025997">
    <property type="entry name" value="SBP_2_dom"/>
</dbReference>
<dbReference type="SUPFAM" id="SSF53822">
    <property type="entry name" value="Periplasmic binding protein-like I"/>
    <property type="match status" value="1"/>
</dbReference>
<accession>A0A5M3WKC2</accession>
<feature type="domain" description="Periplasmic binding protein" evidence="5">
    <location>
        <begin position="77"/>
        <end position="344"/>
    </location>
</feature>
<keyword evidence="7" id="KW-1185">Reference proteome</keyword>
<sequence>MNVKGRTINAKALALVVSAAVLTVTAACGAAEKTSDAGSEASAEFVKTIDDYVAKMKEGVVVPPPTEGPTAVPGKKIAIVTITQTDPGANSALQGLQEGAEAIGWKQTTYNANGNQADANRFMQQAITTKPDAIVVLGLNNTQTGSGLAAAKKANIPVACLACWDENDPDALGTYVTVDPGREAFAKLGYGDAAYAFQATDGNPRFLTFNDPSLSNLAARQEGFDRFLSECKEAGGSCEVVAEKKFQVAETTTALPGQAAALARANPDFNVVWASFDSAGIYVMNGLRQAAASDDDAFMVAANGDPEALDILKQGSFLKMTMAFSSTWSGWSLIDNLNRHFSGEPVVEQVPPFRIFDDTNIDEAATWDGGADYRADFKKIWVR</sequence>
<evidence type="ECO:0000256" key="4">
    <source>
        <dbReference type="SAM" id="SignalP"/>
    </source>
</evidence>
<evidence type="ECO:0000313" key="6">
    <source>
        <dbReference type="EMBL" id="GES09637.1"/>
    </source>
</evidence>
<dbReference type="GO" id="GO:0030313">
    <property type="term" value="C:cell envelope"/>
    <property type="evidence" value="ECO:0007669"/>
    <property type="project" value="UniProtKB-SubCell"/>
</dbReference>
<feature type="chain" id="PRO_5038939553" description="Periplasmic binding protein domain-containing protein" evidence="4">
    <location>
        <begin position="27"/>
        <end position="383"/>
    </location>
</feature>
<evidence type="ECO:0000256" key="1">
    <source>
        <dbReference type="ARBA" id="ARBA00004196"/>
    </source>
</evidence>
<evidence type="ECO:0000259" key="5">
    <source>
        <dbReference type="Pfam" id="PF13407"/>
    </source>
</evidence>
<comment type="subcellular location">
    <subcellularLocation>
        <location evidence="1">Cell envelope</location>
    </subcellularLocation>
</comment>
<reference evidence="6 7" key="1">
    <citation type="submission" date="2019-10" db="EMBL/GenBank/DDBJ databases">
        <title>Whole genome shotgun sequence of Acrocarpospora macrocephala NBRC 16266.</title>
        <authorList>
            <person name="Ichikawa N."/>
            <person name="Kimura A."/>
            <person name="Kitahashi Y."/>
            <person name="Komaki H."/>
            <person name="Oguchi A."/>
        </authorList>
    </citation>
    <scope>NUCLEOTIDE SEQUENCE [LARGE SCALE GENOMIC DNA]</scope>
    <source>
        <strain evidence="6 7">NBRC 16266</strain>
    </source>
</reference>
<dbReference type="InterPro" id="IPR028082">
    <property type="entry name" value="Peripla_BP_I"/>
</dbReference>
<dbReference type="EMBL" id="BLAE01000016">
    <property type="protein sequence ID" value="GES09637.1"/>
    <property type="molecule type" value="Genomic_DNA"/>
</dbReference>
<dbReference type="Pfam" id="PF13407">
    <property type="entry name" value="Peripla_BP_4"/>
    <property type="match status" value="1"/>
</dbReference>
<comment type="caution">
    <text evidence="6">The sequence shown here is derived from an EMBL/GenBank/DDBJ whole genome shotgun (WGS) entry which is preliminary data.</text>
</comment>
<comment type="similarity">
    <text evidence="2">Belongs to the bacterial solute-binding protein 2 family.</text>
</comment>
<gene>
    <name evidence="6" type="ORF">Amac_032330</name>
</gene>
<feature type="signal peptide" evidence="4">
    <location>
        <begin position="1"/>
        <end position="26"/>
    </location>
</feature>
<evidence type="ECO:0000256" key="2">
    <source>
        <dbReference type="ARBA" id="ARBA00007639"/>
    </source>
</evidence>
<organism evidence="6 7">
    <name type="scientific">Acrocarpospora macrocephala</name>
    <dbReference type="NCBI Taxonomy" id="150177"/>
    <lineage>
        <taxon>Bacteria</taxon>
        <taxon>Bacillati</taxon>
        <taxon>Actinomycetota</taxon>
        <taxon>Actinomycetes</taxon>
        <taxon>Streptosporangiales</taxon>
        <taxon>Streptosporangiaceae</taxon>
        <taxon>Acrocarpospora</taxon>
    </lineage>
</organism>
<dbReference type="AlphaFoldDB" id="A0A5M3WKC2"/>
<protein>
    <recommendedName>
        <fullName evidence="5">Periplasmic binding protein domain-containing protein</fullName>
    </recommendedName>
</protein>
<dbReference type="Gene3D" id="3.40.50.2300">
    <property type="match status" value="2"/>
</dbReference>
<evidence type="ECO:0000313" key="7">
    <source>
        <dbReference type="Proteomes" id="UP000331127"/>
    </source>
</evidence>
<dbReference type="RefSeq" id="WP_155355156.1">
    <property type="nucleotide sequence ID" value="NZ_BAAAHL010000040.1"/>
</dbReference>
<dbReference type="PANTHER" id="PTHR46847:SF1">
    <property type="entry name" value="D-ALLOSE-BINDING PERIPLASMIC PROTEIN-RELATED"/>
    <property type="match status" value="1"/>
</dbReference>
<evidence type="ECO:0000256" key="3">
    <source>
        <dbReference type="ARBA" id="ARBA00022729"/>
    </source>
</evidence>
<name>A0A5M3WKC2_9ACTN</name>
<dbReference type="PROSITE" id="PS51257">
    <property type="entry name" value="PROKAR_LIPOPROTEIN"/>
    <property type="match status" value="1"/>
</dbReference>
<proteinExistence type="inferred from homology"/>